<gene>
    <name evidence="3" type="primary">ARHGAP30</name>
</gene>
<dbReference type="Pfam" id="PF00620">
    <property type="entry name" value="RhoGAP"/>
    <property type="match status" value="1"/>
</dbReference>
<dbReference type="Proteomes" id="UP000694720">
    <property type="component" value="Unplaced"/>
</dbReference>
<evidence type="ECO:0000313" key="3">
    <source>
        <dbReference type="Ensembl" id="ENSSSCP00035038387.1"/>
    </source>
</evidence>
<name>A0A8D0IFE4_PIG</name>
<dbReference type="PANTHER" id="PTHR15729:SF12">
    <property type="entry name" value="RHO GTPASE-ACTIVATING PROTEIN 30"/>
    <property type="match status" value="1"/>
</dbReference>
<dbReference type="Proteomes" id="UP000694571">
    <property type="component" value="Unplaced"/>
</dbReference>
<dbReference type="InterPro" id="IPR008936">
    <property type="entry name" value="Rho_GTPase_activation_prot"/>
</dbReference>
<feature type="domain" description="Rho-GAP" evidence="2">
    <location>
        <begin position="20"/>
        <end position="84"/>
    </location>
</feature>
<dbReference type="InterPro" id="IPR051576">
    <property type="entry name" value="PX-Rho_GAP"/>
</dbReference>
<proteinExistence type="predicted"/>
<dbReference type="Ensembl" id="ENSSSCT00035091532.1">
    <property type="protein sequence ID" value="ENSSSCP00035038387.1"/>
    <property type="gene ID" value="ENSSSCG00035067695.1"/>
</dbReference>
<protein>
    <submittedName>
        <fullName evidence="3">Rho GTPase activating protein 30</fullName>
    </submittedName>
</protein>
<dbReference type="SUPFAM" id="SSF48350">
    <property type="entry name" value="GTPase activation domain, GAP"/>
    <property type="match status" value="1"/>
</dbReference>
<evidence type="ECO:0000313" key="4">
    <source>
        <dbReference type="Proteomes" id="UP000694720"/>
    </source>
</evidence>
<organism evidence="3 4">
    <name type="scientific">Sus scrofa</name>
    <name type="common">Pig</name>
    <dbReference type="NCBI Taxonomy" id="9823"/>
    <lineage>
        <taxon>Eukaryota</taxon>
        <taxon>Metazoa</taxon>
        <taxon>Chordata</taxon>
        <taxon>Craniata</taxon>
        <taxon>Vertebrata</taxon>
        <taxon>Euteleostomi</taxon>
        <taxon>Mammalia</taxon>
        <taxon>Eutheria</taxon>
        <taxon>Laurasiatheria</taxon>
        <taxon>Artiodactyla</taxon>
        <taxon>Suina</taxon>
        <taxon>Suidae</taxon>
        <taxon>Sus</taxon>
    </lineage>
</organism>
<accession>A0A8D0IFE4</accession>
<evidence type="ECO:0000259" key="2">
    <source>
        <dbReference type="PROSITE" id="PS50238"/>
    </source>
</evidence>
<dbReference type="GO" id="GO:0005096">
    <property type="term" value="F:GTPase activator activity"/>
    <property type="evidence" value="ECO:0007669"/>
    <property type="project" value="UniProtKB-KW"/>
</dbReference>
<dbReference type="Gene3D" id="1.10.555.10">
    <property type="entry name" value="Rho GTPase activation protein"/>
    <property type="match status" value="1"/>
</dbReference>
<evidence type="ECO:0000256" key="1">
    <source>
        <dbReference type="ARBA" id="ARBA00022468"/>
    </source>
</evidence>
<keyword evidence="1" id="KW-0343">GTPase activation</keyword>
<dbReference type="InterPro" id="IPR000198">
    <property type="entry name" value="RhoGAP_dom"/>
</dbReference>
<reference evidence="3" key="1">
    <citation type="submission" date="2025-05" db="UniProtKB">
        <authorList>
            <consortium name="Ensembl"/>
        </authorList>
    </citation>
    <scope>IDENTIFICATION</scope>
</reference>
<sequence>MKSRQKGKKKGSSKERVFGCDLQEHLQNSGQEVPQVLRSCAEFVEEYGVVDGIYRLSGVSSNIQKLRNCIIWSSRRGAVVNESD</sequence>
<dbReference type="GO" id="GO:0007165">
    <property type="term" value="P:signal transduction"/>
    <property type="evidence" value="ECO:0007669"/>
    <property type="project" value="InterPro"/>
</dbReference>
<dbReference type="Ensembl" id="ENSSSCT00050032397.1">
    <property type="protein sequence ID" value="ENSSSCP00050013513.1"/>
    <property type="gene ID" value="ENSSSCG00050024018.1"/>
</dbReference>
<dbReference type="PROSITE" id="PS50238">
    <property type="entry name" value="RHOGAP"/>
    <property type="match status" value="1"/>
</dbReference>
<dbReference type="AlphaFoldDB" id="A0A8D0IFE4"/>
<dbReference type="PANTHER" id="PTHR15729">
    <property type="entry name" value="CDC42 GTPASE-ACTIVATING PROTEIN"/>
    <property type="match status" value="1"/>
</dbReference>